<dbReference type="Pfam" id="PF12654">
    <property type="entry name" value="DUF3786"/>
    <property type="match status" value="1"/>
</dbReference>
<reference evidence="2" key="2">
    <citation type="journal article" date="2021" name="PeerJ">
        <title>Extensive microbial diversity within the chicken gut microbiome revealed by metagenomics and culture.</title>
        <authorList>
            <person name="Gilroy R."/>
            <person name="Ravi A."/>
            <person name="Getino M."/>
            <person name="Pursley I."/>
            <person name="Horton D.L."/>
            <person name="Alikhan N.F."/>
            <person name="Baker D."/>
            <person name="Gharbi K."/>
            <person name="Hall N."/>
            <person name="Watson M."/>
            <person name="Adriaenssens E.M."/>
            <person name="Foster-Nyarko E."/>
            <person name="Jarju S."/>
            <person name="Secka A."/>
            <person name="Antonio M."/>
            <person name="Oren A."/>
            <person name="Chaudhuri R.R."/>
            <person name="La Ragione R."/>
            <person name="Hildebrand F."/>
            <person name="Pallen M.J."/>
        </authorList>
    </citation>
    <scope>NUCLEOTIDE SEQUENCE</scope>
    <source>
        <strain evidence="2">ChiSxjej1B13-7041</strain>
    </source>
</reference>
<dbReference type="AlphaFoldDB" id="A0A9D1EM13"/>
<reference evidence="2" key="1">
    <citation type="submission" date="2020-10" db="EMBL/GenBank/DDBJ databases">
        <authorList>
            <person name="Gilroy R."/>
        </authorList>
    </citation>
    <scope>NUCLEOTIDE SEQUENCE</scope>
    <source>
        <strain evidence="2">ChiSxjej1B13-7041</strain>
    </source>
</reference>
<dbReference type="InterPro" id="IPR024264">
    <property type="entry name" value="DUF3786"/>
</dbReference>
<proteinExistence type="predicted"/>
<dbReference type="Proteomes" id="UP000886841">
    <property type="component" value="Unassembled WGS sequence"/>
</dbReference>
<feature type="domain" description="DUF3786" evidence="1">
    <location>
        <begin position="23"/>
        <end position="197"/>
    </location>
</feature>
<protein>
    <submittedName>
        <fullName evidence="2">DUF3786 domain-containing protein</fullName>
    </submittedName>
</protein>
<gene>
    <name evidence="2" type="ORF">IAB98_12610</name>
</gene>
<evidence type="ECO:0000313" key="3">
    <source>
        <dbReference type="Proteomes" id="UP000886841"/>
    </source>
</evidence>
<comment type="caution">
    <text evidence="2">The sequence shown here is derived from an EMBL/GenBank/DDBJ whole genome shotgun (WGS) entry which is preliminary data.</text>
</comment>
<dbReference type="EMBL" id="DVHU01000111">
    <property type="protein sequence ID" value="HIR94251.1"/>
    <property type="molecule type" value="Genomic_DNA"/>
</dbReference>
<accession>A0A9D1EM13</accession>
<sequence>MKKSNYELMRDRMRGEFVKYNQEKMIQKFGLSCDDDFLYLTFVSRDYRINRENGTVEWSEDGFCSSQEANYNESMTIYDVLCYSKADCRPADKFCPLHAVKGVTKTLAVQGGMFQEVAQGFQKNLPALKAACRALGEPIQLVGDVTARLRAFPFLAVTFQFWEADEEFPPSLKFMYDENILDYMHFETVYFMTWHILERLREVMEEC</sequence>
<evidence type="ECO:0000259" key="1">
    <source>
        <dbReference type="Pfam" id="PF12654"/>
    </source>
</evidence>
<organism evidence="2 3">
    <name type="scientific">Candidatus Egerieimonas intestinavium</name>
    <dbReference type="NCBI Taxonomy" id="2840777"/>
    <lineage>
        <taxon>Bacteria</taxon>
        <taxon>Bacillati</taxon>
        <taxon>Bacillota</taxon>
        <taxon>Clostridia</taxon>
        <taxon>Lachnospirales</taxon>
        <taxon>Lachnospiraceae</taxon>
        <taxon>Lachnospiraceae incertae sedis</taxon>
        <taxon>Candidatus Egerieimonas</taxon>
    </lineage>
</organism>
<evidence type="ECO:0000313" key="2">
    <source>
        <dbReference type="EMBL" id="HIR94251.1"/>
    </source>
</evidence>
<name>A0A9D1EM13_9FIRM</name>